<proteinExistence type="predicted"/>
<evidence type="ECO:0000256" key="2">
    <source>
        <dbReference type="ARBA" id="ARBA00022692"/>
    </source>
</evidence>
<evidence type="ECO:0000259" key="6">
    <source>
        <dbReference type="Pfam" id="PF04991"/>
    </source>
</evidence>
<feature type="domain" description="LicD/FKTN/FKRP nucleotidyltransferase" evidence="6">
    <location>
        <begin position="215"/>
        <end position="253"/>
    </location>
</feature>
<name>A0AAJ0CBX2_9PEZI</name>
<feature type="chain" id="PRO_5042616455" evidence="5">
    <location>
        <begin position="26"/>
        <end position="282"/>
    </location>
</feature>
<protein>
    <submittedName>
        <fullName evidence="7">LicD family-domain-containing protein</fullName>
    </submittedName>
</protein>
<dbReference type="EMBL" id="MU838997">
    <property type="protein sequence ID" value="KAK1772653.1"/>
    <property type="molecule type" value="Genomic_DNA"/>
</dbReference>
<sequence length="282" mass="32846">MKLLRALPLQTLLLLSSLIIPSVLSAPAVGGEPMLARSLRARSEKKPSDNKYFHEPGGSEELGHYDKRYFKGAVPYEEHRPALRHLTRSYLTTLRSLGVETWLAHGTLLGWWWNGKIMPWDYDVDVQVSSATLYYLGKNHNNTLHEYRFLDERTGEQRKKTYLLDINPHHVERTRGDGMNVIDARWIDVSNGMFIDITGLAERDPTSHPGIWSCKNYHRYRTRDLYPMRETDFEGVPAKVPYSFDRILTDEYGMKSLVSTEWKGHRWTPEIKEWVKVQEKKS</sequence>
<dbReference type="InterPro" id="IPR009644">
    <property type="entry name" value="FKTN/MNN4/W02B3.4-1"/>
</dbReference>
<dbReference type="PANTHER" id="PTHR15407">
    <property type="entry name" value="FUKUTIN-RELATED"/>
    <property type="match status" value="1"/>
</dbReference>
<keyword evidence="4" id="KW-0472">Membrane</keyword>
<evidence type="ECO:0000256" key="4">
    <source>
        <dbReference type="ARBA" id="ARBA00023136"/>
    </source>
</evidence>
<feature type="domain" description="LicD/FKTN/FKRP nucleotidyltransferase" evidence="6">
    <location>
        <begin position="97"/>
        <end position="205"/>
    </location>
</feature>
<evidence type="ECO:0000256" key="5">
    <source>
        <dbReference type="SAM" id="SignalP"/>
    </source>
</evidence>
<dbReference type="PANTHER" id="PTHR15407:SF28">
    <property type="entry name" value="RIBITOL-5-PHOSPHATE TRANSFERASE FKTN"/>
    <property type="match status" value="1"/>
</dbReference>
<dbReference type="RefSeq" id="XP_060288866.1">
    <property type="nucleotide sequence ID" value="XM_060423051.1"/>
</dbReference>
<evidence type="ECO:0000256" key="1">
    <source>
        <dbReference type="ARBA" id="ARBA00004167"/>
    </source>
</evidence>
<accession>A0AAJ0CBX2</accession>
<keyword evidence="5" id="KW-0732">Signal</keyword>
<dbReference type="GO" id="GO:0009100">
    <property type="term" value="P:glycoprotein metabolic process"/>
    <property type="evidence" value="ECO:0007669"/>
    <property type="project" value="UniProtKB-ARBA"/>
</dbReference>
<comment type="caution">
    <text evidence="7">The sequence shown here is derived from an EMBL/GenBank/DDBJ whole genome shotgun (WGS) entry which is preliminary data.</text>
</comment>
<dbReference type="Proteomes" id="UP001244011">
    <property type="component" value="Unassembled WGS sequence"/>
</dbReference>
<organism evidence="7 8">
    <name type="scientific">Phialemonium atrogriseum</name>
    <dbReference type="NCBI Taxonomy" id="1093897"/>
    <lineage>
        <taxon>Eukaryota</taxon>
        <taxon>Fungi</taxon>
        <taxon>Dikarya</taxon>
        <taxon>Ascomycota</taxon>
        <taxon>Pezizomycotina</taxon>
        <taxon>Sordariomycetes</taxon>
        <taxon>Sordariomycetidae</taxon>
        <taxon>Cephalothecales</taxon>
        <taxon>Cephalothecaceae</taxon>
        <taxon>Phialemonium</taxon>
    </lineage>
</organism>
<comment type="subcellular location">
    <subcellularLocation>
        <location evidence="1">Membrane</location>
        <topology evidence="1">Single-pass membrane protein</topology>
    </subcellularLocation>
</comment>
<keyword evidence="2" id="KW-0812">Transmembrane</keyword>
<evidence type="ECO:0000313" key="7">
    <source>
        <dbReference type="EMBL" id="KAK1772653.1"/>
    </source>
</evidence>
<reference evidence="7" key="1">
    <citation type="submission" date="2023-06" db="EMBL/GenBank/DDBJ databases">
        <title>Genome-scale phylogeny and comparative genomics of the fungal order Sordariales.</title>
        <authorList>
            <consortium name="Lawrence Berkeley National Laboratory"/>
            <person name="Hensen N."/>
            <person name="Bonometti L."/>
            <person name="Westerberg I."/>
            <person name="Brannstrom I.O."/>
            <person name="Guillou S."/>
            <person name="Cros-Aarteil S."/>
            <person name="Calhoun S."/>
            <person name="Haridas S."/>
            <person name="Kuo A."/>
            <person name="Mondo S."/>
            <person name="Pangilinan J."/>
            <person name="Riley R."/>
            <person name="Labutti K."/>
            <person name="Andreopoulos B."/>
            <person name="Lipzen A."/>
            <person name="Chen C."/>
            <person name="Yanf M."/>
            <person name="Daum C."/>
            <person name="Ng V."/>
            <person name="Clum A."/>
            <person name="Steindorff A."/>
            <person name="Ohm R."/>
            <person name="Martin F."/>
            <person name="Silar P."/>
            <person name="Natvig D."/>
            <person name="Lalanne C."/>
            <person name="Gautier V."/>
            <person name="Ament-Velasquez S.L."/>
            <person name="Kruys A."/>
            <person name="Hutchinson M.I."/>
            <person name="Powell A.J."/>
            <person name="Barry K."/>
            <person name="Miller A.N."/>
            <person name="Grigoriev I.V."/>
            <person name="Debuchy R."/>
            <person name="Gladieux P."/>
            <person name="Thoren M.H."/>
            <person name="Johannesson H."/>
        </authorList>
    </citation>
    <scope>NUCLEOTIDE SEQUENCE</scope>
    <source>
        <strain evidence="7">8032-3</strain>
    </source>
</reference>
<dbReference type="GeneID" id="85306238"/>
<feature type="signal peptide" evidence="5">
    <location>
        <begin position="1"/>
        <end position="25"/>
    </location>
</feature>
<evidence type="ECO:0000256" key="3">
    <source>
        <dbReference type="ARBA" id="ARBA00022989"/>
    </source>
</evidence>
<keyword evidence="8" id="KW-1185">Reference proteome</keyword>
<dbReference type="AlphaFoldDB" id="A0AAJ0CBX2"/>
<keyword evidence="3" id="KW-1133">Transmembrane helix</keyword>
<dbReference type="Pfam" id="PF04991">
    <property type="entry name" value="LicD"/>
    <property type="match status" value="2"/>
</dbReference>
<evidence type="ECO:0000313" key="8">
    <source>
        <dbReference type="Proteomes" id="UP001244011"/>
    </source>
</evidence>
<dbReference type="InterPro" id="IPR007074">
    <property type="entry name" value="LicD/FKTN/FKRP_NTP_transf"/>
</dbReference>
<gene>
    <name evidence="7" type="ORF">QBC33DRAFT_25563</name>
</gene>
<dbReference type="GO" id="GO:0016020">
    <property type="term" value="C:membrane"/>
    <property type="evidence" value="ECO:0007669"/>
    <property type="project" value="UniProtKB-SubCell"/>
</dbReference>